<dbReference type="AlphaFoldDB" id="A0A8J4A167"/>
<dbReference type="Proteomes" id="UP000635606">
    <property type="component" value="Unassembled WGS sequence"/>
</dbReference>
<feature type="transmembrane region" description="Helical" evidence="1">
    <location>
        <begin position="122"/>
        <end position="144"/>
    </location>
</feature>
<keyword evidence="3" id="KW-1185">Reference proteome</keyword>
<keyword evidence="1" id="KW-1133">Transmembrane helix</keyword>
<dbReference type="EMBL" id="BOPH01000098">
    <property type="protein sequence ID" value="GIJ72203.1"/>
    <property type="molecule type" value="Genomic_DNA"/>
</dbReference>
<sequence>MTVPPASGGYGAPQYRPTRENVMAVSDPWRRRGRLVLILAVAVAVTSVLLPWFARISDLPADDDHMEELSLWMTGDAIGHDGPGPLDVLRVVPWGPFMLLATAAAVWAGIRALRSPGRHRGVALTAVWSAVAAFAVVGIAWVGAADGRDTEVFPHMGFVVGALLLIAWLAVALGMLRLVGRTAPR</sequence>
<evidence type="ECO:0000313" key="3">
    <source>
        <dbReference type="Proteomes" id="UP000635606"/>
    </source>
</evidence>
<comment type="caution">
    <text evidence="2">The sequence shown here is derived from an EMBL/GenBank/DDBJ whole genome shotgun (WGS) entry which is preliminary data.</text>
</comment>
<organism evidence="2 3">
    <name type="scientific">Virgisporangium ochraceum</name>
    <dbReference type="NCBI Taxonomy" id="65505"/>
    <lineage>
        <taxon>Bacteria</taxon>
        <taxon>Bacillati</taxon>
        <taxon>Actinomycetota</taxon>
        <taxon>Actinomycetes</taxon>
        <taxon>Micromonosporales</taxon>
        <taxon>Micromonosporaceae</taxon>
        <taxon>Virgisporangium</taxon>
    </lineage>
</organism>
<feature type="transmembrane region" description="Helical" evidence="1">
    <location>
        <begin position="156"/>
        <end position="179"/>
    </location>
</feature>
<gene>
    <name evidence="2" type="ORF">Voc01_071200</name>
</gene>
<protein>
    <recommendedName>
        <fullName evidence="4">Transmembrane protein</fullName>
    </recommendedName>
</protein>
<proteinExistence type="predicted"/>
<evidence type="ECO:0000313" key="2">
    <source>
        <dbReference type="EMBL" id="GIJ72203.1"/>
    </source>
</evidence>
<accession>A0A8J4A167</accession>
<keyword evidence="1" id="KW-0812">Transmembrane</keyword>
<evidence type="ECO:0000256" key="1">
    <source>
        <dbReference type="SAM" id="Phobius"/>
    </source>
</evidence>
<keyword evidence="1" id="KW-0472">Membrane</keyword>
<evidence type="ECO:0008006" key="4">
    <source>
        <dbReference type="Google" id="ProtNLM"/>
    </source>
</evidence>
<reference evidence="2" key="1">
    <citation type="submission" date="2021-01" db="EMBL/GenBank/DDBJ databases">
        <title>Whole genome shotgun sequence of Virgisporangium ochraceum NBRC 16418.</title>
        <authorList>
            <person name="Komaki H."/>
            <person name="Tamura T."/>
        </authorList>
    </citation>
    <scope>NUCLEOTIDE SEQUENCE</scope>
    <source>
        <strain evidence="2">NBRC 16418</strain>
    </source>
</reference>
<feature type="transmembrane region" description="Helical" evidence="1">
    <location>
        <begin position="91"/>
        <end position="110"/>
    </location>
</feature>
<feature type="transmembrane region" description="Helical" evidence="1">
    <location>
        <begin position="35"/>
        <end position="54"/>
    </location>
</feature>
<name>A0A8J4A167_9ACTN</name>